<dbReference type="EMBL" id="BNCJ01000001">
    <property type="protein sequence ID" value="GHF34919.1"/>
    <property type="molecule type" value="Genomic_DNA"/>
</dbReference>
<dbReference type="RefSeq" id="WP_189678750.1">
    <property type="nucleotide sequence ID" value="NZ_BNCJ01000001.1"/>
</dbReference>
<dbReference type="Pfam" id="PF09867">
    <property type="entry name" value="TagF_N"/>
    <property type="match status" value="1"/>
</dbReference>
<dbReference type="AlphaFoldDB" id="A0A8J3M7E0"/>
<evidence type="ECO:0000313" key="1">
    <source>
        <dbReference type="EMBL" id="GHF34919.1"/>
    </source>
</evidence>
<comment type="caution">
    <text evidence="1">The sequence shown here is derived from an EMBL/GenBank/DDBJ whole genome shotgun (WGS) entry which is preliminary data.</text>
</comment>
<dbReference type="PIRSF" id="PIRSF029287">
    <property type="entry name" value="UCP029287"/>
    <property type="match status" value="1"/>
</dbReference>
<sequence length="226" mass="24458">MTAGFGAFGKMPSVGDFFRVNLPGGFVTAWDTWIQTAMLTAQRALGADWDAHYMTAPIWRFSLSAGLGGSSKMLGVLMPSVDRVGRRFPLTLATVVTTPGPAQLDHFSEEPLFMRLEDLALDALEDGMTREMLETRLAEIPAPEFRRAAPLRAAGRNLVLTPAAPASPLPELAAALLAKRYEAPSIWSAVVNGIPRVMVCEGLPDETTVEGLFHLNAPVWSEARPI</sequence>
<dbReference type="Gene3D" id="3.40.1730.10">
    <property type="entry name" value="pa0076 domain"/>
    <property type="match status" value="1"/>
</dbReference>
<protein>
    <recommendedName>
        <fullName evidence="3">Type VI secretion system-associated protein TagF</fullName>
    </recommendedName>
</protein>
<evidence type="ECO:0000313" key="2">
    <source>
        <dbReference type="Proteomes" id="UP000626220"/>
    </source>
</evidence>
<name>A0A8J3M7E0_9RHOB</name>
<accession>A0A8J3M7E0</accession>
<reference evidence="1" key="2">
    <citation type="submission" date="2020-09" db="EMBL/GenBank/DDBJ databases">
        <authorList>
            <person name="Sun Q."/>
            <person name="Kim S."/>
        </authorList>
    </citation>
    <scope>NUCLEOTIDE SEQUENCE</scope>
    <source>
        <strain evidence="1">KCTC 42650</strain>
    </source>
</reference>
<keyword evidence="2" id="KW-1185">Reference proteome</keyword>
<dbReference type="InterPro" id="IPR038225">
    <property type="entry name" value="TagF_sf"/>
</dbReference>
<evidence type="ECO:0008006" key="3">
    <source>
        <dbReference type="Google" id="ProtNLM"/>
    </source>
</evidence>
<gene>
    <name evidence="1" type="ORF">GCM10017056_03000</name>
</gene>
<dbReference type="NCBIfam" id="TIGR03373">
    <property type="entry name" value="VI_minor_4"/>
    <property type="match status" value="1"/>
</dbReference>
<organism evidence="1 2">
    <name type="scientific">Seohaeicola zhoushanensis</name>
    <dbReference type="NCBI Taxonomy" id="1569283"/>
    <lineage>
        <taxon>Bacteria</taxon>
        <taxon>Pseudomonadati</taxon>
        <taxon>Pseudomonadota</taxon>
        <taxon>Alphaproteobacteria</taxon>
        <taxon>Rhodobacterales</taxon>
        <taxon>Roseobacteraceae</taxon>
        <taxon>Seohaeicola</taxon>
    </lineage>
</organism>
<proteinExistence type="predicted"/>
<dbReference type="Proteomes" id="UP000626220">
    <property type="component" value="Unassembled WGS sequence"/>
</dbReference>
<dbReference type="InterPro" id="IPR017748">
    <property type="entry name" value="TagF"/>
</dbReference>
<reference evidence="1" key="1">
    <citation type="journal article" date="2014" name="Int. J. Syst. Evol. Microbiol.">
        <title>Complete genome sequence of Corynebacterium casei LMG S-19264T (=DSM 44701T), isolated from a smear-ripened cheese.</title>
        <authorList>
            <consortium name="US DOE Joint Genome Institute (JGI-PGF)"/>
            <person name="Walter F."/>
            <person name="Albersmeier A."/>
            <person name="Kalinowski J."/>
            <person name="Ruckert C."/>
        </authorList>
    </citation>
    <scope>NUCLEOTIDE SEQUENCE</scope>
    <source>
        <strain evidence="1">KCTC 42650</strain>
    </source>
</reference>